<dbReference type="Proteomes" id="UP000236584">
    <property type="component" value="Plasmid unnamed3"/>
</dbReference>
<evidence type="ECO:0000313" key="2">
    <source>
        <dbReference type="EMBL" id="AUV84561.1"/>
    </source>
</evidence>
<proteinExistence type="predicted"/>
<accession>A0A2I8VRL1</accession>
<dbReference type="Pfam" id="PF18144">
    <property type="entry name" value="SMODS"/>
    <property type="match status" value="1"/>
</dbReference>
<dbReference type="OrthoDB" id="338911at2157"/>
<protein>
    <submittedName>
        <fullName evidence="2">Uncharacterized protein</fullName>
    </submittedName>
</protein>
<reference evidence="2 3" key="1">
    <citation type="submission" date="2018-01" db="EMBL/GenBank/DDBJ databases">
        <title>Complete genome sequence of Salinigranum rubrum GX10T, an extremely halophilic archaeon isolated from a marine solar saltern.</title>
        <authorList>
            <person name="Han S."/>
        </authorList>
    </citation>
    <scope>NUCLEOTIDE SEQUENCE [LARGE SCALE GENOMIC DNA]</scope>
    <source>
        <strain evidence="2 3">GX10</strain>
        <plasmid evidence="3">Plasmid unnamed3</plasmid>
    </source>
</reference>
<geneLocation type="plasmid" evidence="2">
    <name>unnamed3</name>
</geneLocation>
<evidence type="ECO:0000313" key="3">
    <source>
        <dbReference type="Proteomes" id="UP000236584"/>
    </source>
</evidence>
<keyword evidence="3" id="KW-1185">Reference proteome</keyword>
<sequence>MKQVIENDPRYKKSNVSIARNAVVIEYRDMKVDVVPAFERASGGYIIPDTHSGGRWVKTNPRRYKQMFEAVNQSRNGKLERFVRNVKSWNEKHGKPYGSYHLEVMAYHHVRNQMDKNKPLNETAEEFFDGLPENTQSKRKLDVVRDPVYSDETVDGYMNREDRQNARKEAQKAQEKIKEARRLERAGKTDEAKAKLKEVYGRSFD</sequence>
<gene>
    <name evidence="2" type="ORF">C2R22_23795</name>
</gene>
<name>A0A2I8VRL1_9EURY</name>
<evidence type="ECO:0000256" key="1">
    <source>
        <dbReference type="SAM" id="MobiDB-lite"/>
    </source>
</evidence>
<organism evidence="2 3">
    <name type="scientific">Salinigranum rubrum</name>
    <dbReference type="NCBI Taxonomy" id="755307"/>
    <lineage>
        <taxon>Archaea</taxon>
        <taxon>Methanobacteriati</taxon>
        <taxon>Methanobacteriota</taxon>
        <taxon>Stenosarchaea group</taxon>
        <taxon>Halobacteria</taxon>
        <taxon>Halobacteriales</taxon>
        <taxon>Haloferacaceae</taxon>
        <taxon>Salinigranum</taxon>
    </lineage>
</organism>
<keyword evidence="2" id="KW-0614">Plasmid</keyword>
<dbReference type="KEGG" id="srub:C2R22_23795"/>
<dbReference type="EMBL" id="CP026312">
    <property type="protein sequence ID" value="AUV84561.1"/>
    <property type="molecule type" value="Genomic_DNA"/>
</dbReference>
<feature type="region of interest" description="Disordered" evidence="1">
    <location>
        <begin position="160"/>
        <end position="205"/>
    </location>
</feature>
<dbReference type="AlphaFoldDB" id="A0A2I8VRL1"/>